<dbReference type="GO" id="GO:0009313">
    <property type="term" value="P:oligosaccharide catabolic process"/>
    <property type="evidence" value="ECO:0007669"/>
    <property type="project" value="TreeGrafter"/>
</dbReference>
<sequence>MAMFNKKAVTGFVLFGVCLLAGYSAFGDTNESNQNAVVFKLGSFDRSSFEFASDSPKQPVNFIVGQSNPAKDWYATQPAVLSSASGQTRTDVASAPRAIHFSIDSRPEDRYRLRVSLLIEAASVPALRIDINGRRGMLYLHPKLDYSNGDQGDSFYPAYSHAETTFEFPAGYLKHGENSIAFQAVEQADQAVPDASLTYDAIELDRVTGVGTPNASSALVVPTIFFRQEGGSIKEQVDAFIQSAKPFKAGAEVELAVNGKTYHQNVQGSQDFGEEKVSFLVPEFTKDTHAQLTWKSVGRPQHSDQTISPQKKWTIFIVPHIHVDVGYSDYQPKVAAIQSRDIDEALDMIDKNPSFRYSLDGAWDLEQFLKTHTAADQARAIKAVQEQKLYVPAQYANLLTGFPTSETLIRSLYPSANFSREHGSPFNYANITDVPSYSWSYASVLAAAGIHYLAGGSNNYRAPVLLQGRLNENSPMWWEGPDGNKVLLWYSRIYQQMQMLFGLPPVLDAGRDTLPLFLQMYEHPGYVADETIMYGTQVENTDLFPQQSELAQKWNETYAYPHLKYSGFHDALQSIQQQFGNNIPSIRGDGGPYWEDGIASDAYYAGMERWNEGRAPTAEKFATLTSIVNPRTRADKASLDRMWRNMVLMDEHTWDSYNSTSDPTSMEAVKQLAVKDQYAVNAQALADFITQNTMASLTSAIPVGAGKVIIFNSLNWKRSGLVSIDIDKKTELVDTTTDQKVPFKILQSGPNFDHIQFVATDIPAVGYKVYKMQPSTSPAPSTATQQNLTMENSYYRVTLDPSTGAVKSIYDKQLNHELVNESSPYRFGQYLYVTGGDKASNTVLQYSHVYPKPALEVHPAEGGSLVSVAQTPYGWVARMRSHSVNTPAITSEIRLFDRTKKIEFVEDVEKKDVDTKEGVYFAFPFAMGHPKFEYEIQNGVVNPAKDMYPGAGHEWFSVQHWIALQEGGVSVGLLPLDAGLATFGDINRGQWPDHFGDRPGSVFSYIMNNYWDTNYRAGQGGHFKFHYVLTSASSTNASELSRLGWEEITPLEADIVTTQDKALSSPEGEDHGASPSNSVAGAGSPCVLDPKEDSFLNVDDPNVLFETWKPAEDGNGTILRFLDIGGDQRTVTVHVPLLHIEEAWQSNAVEKDGEKLSLSGDHDFSFVIHPHEIASIRIVGSDACKAN</sequence>
<dbReference type="InterPro" id="IPR011330">
    <property type="entry name" value="Glyco_hydro/deAcase_b/a-brl"/>
</dbReference>
<dbReference type="Pfam" id="PF14683">
    <property type="entry name" value="CBM-like"/>
    <property type="match status" value="1"/>
</dbReference>
<reference evidence="7" key="2">
    <citation type="submission" date="2020-09" db="EMBL/GenBank/DDBJ databases">
        <authorList>
            <person name="Sun Q."/>
            <person name="Zhou Y."/>
        </authorList>
    </citation>
    <scope>NUCLEOTIDE SEQUENCE</scope>
    <source>
        <strain evidence="7">CGMCC 1.12997</strain>
    </source>
</reference>
<dbReference type="SUPFAM" id="SSF74650">
    <property type="entry name" value="Galactose mutarotase-like"/>
    <property type="match status" value="1"/>
</dbReference>
<keyword evidence="8" id="KW-1185">Reference proteome</keyword>
<feature type="region of interest" description="Disordered" evidence="1">
    <location>
        <begin position="1060"/>
        <end position="1084"/>
    </location>
</feature>
<dbReference type="GO" id="GO:0004559">
    <property type="term" value="F:alpha-mannosidase activity"/>
    <property type="evidence" value="ECO:0007669"/>
    <property type="project" value="InterPro"/>
</dbReference>
<dbReference type="SUPFAM" id="SSF88713">
    <property type="entry name" value="Glycoside hydrolase/deacetylase"/>
    <property type="match status" value="1"/>
</dbReference>
<dbReference type="InterPro" id="IPR008979">
    <property type="entry name" value="Galactose-bd-like_sf"/>
</dbReference>
<dbReference type="InterPro" id="IPR011682">
    <property type="entry name" value="Glyco_hydro_38_C"/>
</dbReference>
<dbReference type="Gene3D" id="2.70.98.30">
    <property type="entry name" value="Golgi alpha-mannosidase II, domain 4"/>
    <property type="match status" value="1"/>
</dbReference>
<comment type="caution">
    <text evidence="7">The sequence shown here is derived from an EMBL/GenBank/DDBJ whole genome shotgun (WGS) entry which is preliminary data.</text>
</comment>
<feature type="domain" description="Glycosyl hydrolase family 38 C-terminal" evidence="4">
    <location>
        <begin position="790"/>
        <end position="975"/>
    </location>
</feature>
<dbReference type="EMBL" id="BMGT01000004">
    <property type="protein sequence ID" value="GGG88088.1"/>
    <property type="molecule type" value="Genomic_DNA"/>
</dbReference>
<dbReference type="SUPFAM" id="SSF49785">
    <property type="entry name" value="Galactose-binding domain-like"/>
    <property type="match status" value="1"/>
</dbReference>
<dbReference type="InterPro" id="IPR027291">
    <property type="entry name" value="Glyco_hydro_38_N_sf"/>
</dbReference>
<evidence type="ECO:0000256" key="1">
    <source>
        <dbReference type="SAM" id="MobiDB-lite"/>
    </source>
</evidence>
<dbReference type="Pfam" id="PF07748">
    <property type="entry name" value="Glyco_hydro_38C"/>
    <property type="match status" value="1"/>
</dbReference>
<evidence type="ECO:0000259" key="6">
    <source>
        <dbReference type="Pfam" id="PF17677"/>
    </source>
</evidence>
<feature type="chain" id="PRO_5036781346" description="Glycosyl hydrolase family 38" evidence="2">
    <location>
        <begin position="28"/>
        <end position="1187"/>
    </location>
</feature>
<evidence type="ECO:0000313" key="7">
    <source>
        <dbReference type="EMBL" id="GGG88088.1"/>
    </source>
</evidence>
<accession>A0A917MAG9</accession>
<evidence type="ECO:0000313" key="8">
    <source>
        <dbReference type="Proteomes" id="UP000647241"/>
    </source>
</evidence>
<dbReference type="Pfam" id="PF17677">
    <property type="entry name" value="Glyco_hydro38C2"/>
    <property type="match status" value="1"/>
</dbReference>
<evidence type="ECO:0000259" key="5">
    <source>
        <dbReference type="Pfam" id="PF14683"/>
    </source>
</evidence>
<organism evidence="7 8">
    <name type="scientific">Edaphobacter dinghuensis</name>
    <dbReference type="NCBI Taxonomy" id="1560005"/>
    <lineage>
        <taxon>Bacteria</taxon>
        <taxon>Pseudomonadati</taxon>
        <taxon>Acidobacteriota</taxon>
        <taxon>Terriglobia</taxon>
        <taxon>Terriglobales</taxon>
        <taxon>Acidobacteriaceae</taxon>
        <taxon>Edaphobacter</taxon>
    </lineage>
</organism>
<evidence type="ECO:0000259" key="4">
    <source>
        <dbReference type="Pfam" id="PF07748"/>
    </source>
</evidence>
<proteinExistence type="predicted"/>
<feature type="signal peptide" evidence="2">
    <location>
        <begin position="1"/>
        <end position="27"/>
    </location>
</feature>
<protein>
    <recommendedName>
        <fullName evidence="9">Glycosyl hydrolase family 38</fullName>
    </recommendedName>
</protein>
<dbReference type="AlphaFoldDB" id="A0A917MAG9"/>
<keyword evidence="2" id="KW-0732">Signal</keyword>
<dbReference type="Gene3D" id="2.60.40.1180">
    <property type="entry name" value="Golgi alpha-mannosidase II"/>
    <property type="match status" value="1"/>
</dbReference>
<dbReference type="InterPro" id="IPR011013">
    <property type="entry name" value="Gal_mutarotase_sf_dom"/>
</dbReference>
<feature type="domain" description="Glycosyl hydrolases family 38 C-terminal" evidence="6">
    <location>
        <begin position="1102"/>
        <end position="1175"/>
    </location>
</feature>
<name>A0A917MAG9_9BACT</name>
<evidence type="ECO:0008006" key="9">
    <source>
        <dbReference type="Google" id="ProtNLM"/>
    </source>
</evidence>
<dbReference type="Proteomes" id="UP000647241">
    <property type="component" value="Unassembled WGS sequence"/>
</dbReference>
<dbReference type="PANTHER" id="PTHR46017:SF1">
    <property type="entry name" value="ALPHA-MANNOSIDASE 2C1"/>
    <property type="match status" value="1"/>
</dbReference>
<feature type="domain" description="Glycoside hydrolase family 38 N-terminal" evidence="3">
    <location>
        <begin position="314"/>
        <end position="577"/>
    </location>
</feature>
<gene>
    <name evidence="7" type="ORF">GCM10011585_35180</name>
</gene>
<dbReference type="GO" id="GO:0030246">
    <property type="term" value="F:carbohydrate binding"/>
    <property type="evidence" value="ECO:0007669"/>
    <property type="project" value="InterPro"/>
</dbReference>
<dbReference type="Gene3D" id="3.20.110.10">
    <property type="entry name" value="Glycoside hydrolase 38, N terminal domain"/>
    <property type="match status" value="1"/>
</dbReference>
<dbReference type="InterPro" id="IPR029411">
    <property type="entry name" value="RG-lyase_III"/>
</dbReference>
<dbReference type="Pfam" id="PF01074">
    <property type="entry name" value="Glyco_hydro_38N"/>
    <property type="match status" value="1"/>
</dbReference>
<dbReference type="GO" id="GO:0006013">
    <property type="term" value="P:mannose metabolic process"/>
    <property type="evidence" value="ECO:0007669"/>
    <property type="project" value="InterPro"/>
</dbReference>
<evidence type="ECO:0000259" key="3">
    <source>
        <dbReference type="Pfam" id="PF01074"/>
    </source>
</evidence>
<dbReference type="PANTHER" id="PTHR46017">
    <property type="entry name" value="ALPHA-MANNOSIDASE 2C1"/>
    <property type="match status" value="1"/>
</dbReference>
<dbReference type="InterPro" id="IPR013780">
    <property type="entry name" value="Glyco_hydro_b"/>
</dbReference>
<feature type="domain" description="Rhamnogalacturonan lyase" evidence="5">
    <location>
        <begin position="38"/>
        <end position="204"/>
    </location>
</feature>
<dbReference type="InterPro" id="IPR000602">
    <property type="entry name" value="Glyco_hydro_38_N"/>
</dbReference>
<reference evidence="7" key="1">
    <citation type="journal article" date="2014" name="Int. J. Syst. Evol. Microbiol.">
        <title>Complete genome sequence of Corynebacterium casei LMG S-19264T (=DSM 44701T), isolated from a smear-ripened cheese.</title>
        <authorList>
            <consortium name="US DOE Joint Genome Institute (JGI-PGF)"/>
            <person name="Walter F."/>
            <person name="Albersmeier A."/>
            <person name="Kalinowski J."/>
            <person name="Ruckert C."/>
        </authorList>
    </citation>
    <scope>NUCLEOTIDE SEQUENCE</scope>
    <source>
        <strain evidence="7">CGMCC 1.12997</strain>
    </source>
</reference>
<dbReference type="InterPro" id="IPR041147">
    <property type="entry name" value="GH38_C"/>
</dbReference>
<evidence type="ECO:0000256" key="2">
    <source>
        <dbReference type="SAM" id="SignalP"/>
    </source>
</evidence>